<feature type="signal peptide" evidence="1">
    <location>
        <begin position="1"/>
        <end position="21"/>
    </location>
</feature>
<reference evidence="2" key="1">
    <citation type="submission" date="2023-08" db="EMBL/GenBank/DDBJ databases">
        <authorList>
            <person name="Audoor S."/>
            <person name="Bilcke G."/>
        </authorList>
    </citation>
    <scope>NUCLEOTIDE SEQUENCE</scope>
</reference>
<evidence type="ECO:0000256" key="1">
    <source>
        <dbReference type="SAM" id="SignalP"/>
    </source>
</evidence>
<dbReference type="AlphaFoldDB" id="A0AAD2CFW2"/>
<gene>
    <name evidence="2" type="ORF">CYCCA115_LOCUS2035</name>
</gene>
<evidence type="ECO:0000313" key="3">
    <source>
        <dbReference type="Proteomes" id="UP001295423"/>
    </source>
</evidence>
<dbReference type="Proteomes" id="UP001295423">
    <property type="component" value="Unassembled WGS sequence"/>
</dbReference>
<name>A0AAD2CFW2_9STRA</name>
<comment type="caution">
    <text evidence="2">The sequence shown here is derived from an EMBL/GenBank/DDBJ whole genome shotgun (WGS) entry which is preliminary data.</text>
</comment>
<sequence length="292" mass="31462">MKLTIFFFFFFSFTLLGITAGLNAVCYGPQSRVLLLLTAKLAAREMNDVAVICESGAESMCRRFMYGPEYEEKGIDEENKAKPTSDPTLMETALKKANVILLTGHDNPIEEKAVNTLLNTAGEGLSKVVLVSQMGGSKAKGGFFGGGNSIKESEDYIRKVCQSKGLDLSIVRAGMLKGGGCGDVGDDFGLNKVYYNTLVDVIEASVTMAHDKYSLGADCTLGDTVEMPNMFTQMGSKSSFEPCQYDSNRIVVAGGAVAAALKDGEIEFSIGTQSSKTPPSQEDWVKMFDTME</sequence>
<dbReference type="Gene3D" id="3.40.50.720">
    <property type="entry name" value="NAD(P)-binding Rossmann-like Domain"/>
    <property type="match status" value="1"/>
</dbReference>
<keyword evidence="3" id="KW-1185">Reference proteome</keyword>
<proteinExistence type="predicted"/>
<organism evidence="2 3">
    <name type="scientific">Cylindrotheca closterium</name>
    <dbReference type="NCBI Taxonomy" id="2856"/>
    <lineage>
        <taxon>Eukaryota</taxon>
        <taxon>Sar</taxon>
        <taxon>Stramenopiles</taxon>
        <taxon>Ochrophyta</taxon>
        <taxon>Bacillariophyta</taxon>
        <taxon>Bacillariophyceae</taxon>
        <taxon>Bacillariophycidae</taxon>
        <taxon>Bacillariales</taxon>
        <taxon>Bacillariaceae</taxon>
        <taxon>Cylindrotheca</taxon>
    </lineage>
</organism>
<evidence type="ECO:0000313" key="2">
    <source>
        <dbReference type="EMBL" id="CAJ1930683.1"/>
    </source>
</evidence>
<dbReference type="EMBL" id="CAKOGP040000113">
    <property type="protein sequence ID" value="CAJ1930683.1"/>
    <property type="molecule type" value="Genomic_DNA"/>
</dbReference>
<protein>
    <recommendedName>
        <fullName evidence="4">NAD(P)-binding domain-containing protein</fullName>
    </recommendedName>
</protein>
<feature type="chain" id="PRO_5042012173" description="NAD(P)-binding domain-containing protein" evidence="1">
    <location>
        <begin position="22"/>
        <end position="292"/>
    </location>
</feature>
<keyword evidence="1" id="KW-0732">Signal</keyword>
<evidence type="ECO:0008006" key="4">
    <source>
        <dbReference type="Google" id="ProtNLM"/>
    </source>
</evidence>
<accession>A0AAD2CFW2</accession>